<sequence>MAEEPEEPTLPRLPLSVPFSDTRKRLRSMEAPPPSTSSDPAVFSSDDDPALDNYQAHGRRKRRYVGTWFDQQPASSDSALGDETGPNYPPPRRNRATPKPKKREFRRQLDSGVWMGTDGAMTDTDDSVDLEPPTARLSLLPPHDPAPLPLSPARPRFPDEEQAAINMIRRCVDNGIEDVDLSGLRLHCLSRGILEPLSHIAPIPNVTKDVAFEQKDAEIKVFLSTNLLRTFPLDLLNVEHLTVLSLRHNRLTRIPPGIGKLKNLQTLNVAQNSLRFFPSELLALLRKGGKLSSFQFQPNPFWTPVAVPPDNRGAEDYETRTFNPGPTPAVASRWIGLTTRLQARTPVELTDSAHTSYTRFVLPQTTNPAFAARRAPPLELEPFRQLATPRGLHHVLADAASKVAQPRGAKSLFELAVRACVRSGQADWIAAELRRDGEVGEGEGCWSAHLAEAVDRAADIQRQGGLECAVCGRETSMPLARWVEFRQVGQLDVLVGPEGVEDSRFMGLGGVSEGAVPFMMVGCSWRCVPVAADGVDGGGSG</sequence>
<reference evidence="4" key="2">
    <citation type="submission" date="2023-05" db="EMBL/GenBank/DDBJ databases">
        <authorList>
            <consortium name="Lawrence Berkeley National Laboratory"/>
            <person name="Steindorff A."/>
            <person name="Hensen N."/>
            <person name="Bonometti L."/>
            <person name="Westerberg I."/>
            <person name="Brannstrom I.O."/>
            <person name="Guillou S."/>
            <person name="Cros-Aarteil S."/>
            <person name="Calhoun S."/>
            <person name="Haridas S."/>
            <person name="Kuo A."/>
            <person name="Mondo S."/>
            <person name="Pangilinan J."/>
            <person name="Riley R."/>
            <person name="Labutti K."/>
            <person name="Andreopoulos B."/>
            <person name="Lipzen A."/>
            <person name="Chen C."/>
            <person name="Yanf M."/>
            <person name="Daum C."/>
            <person name="Ng V."/>
            <person name="Clum A."/>
            <person name="Ohm R."/>
            <person name="Martin F."/>
            <person name="Silar P."/>
            <person name="Natvig D."/>
            <person name="Lalanne C."/>
            <person name="Gautier V."/>
            <person name="Ament-Velasquez S.L."/>
            <person name="Kruys A."/>
            <person name="Hutchinson M.I."/>
            <person name="Powell A.J."/>
            <person name="Barry K."/>
            <person name="Miller A.N."/>
            <person name="Grigoriev I.V."/>
            <person name="Debuchy R."/>
            <person name="Gladieux P."/>
            <person name="Thoren M.H."/>
            <person name="Johannesson H."/>
        </authorList>
    </citation>
    <scope>NUCLEOTIDE SEQUENCE</scope>
    <source>
        <strain evidence="4">CBS 123565</strain>
    </source>
</reference>
<dbReference type="InterPro" id="IPR025875">
    <property type="entry name" value="Leu-rich_rpt_4"/>
</dbReference>
<gene>
    <name evidence="4" type="ORF">BT67DRAFT_398653</name>
</gene>
<evidence type="ECO:0000256" key="3">
    <source>
        <dbReference type="SAM" id="MobiDB-lite"/>
    </source>
</evidence>
<dbReference type="Pfam" id="PF12799">
    <property type="entry name" value="LRR_4"/>
    <property type="match status" value="1"/>
</dbReference>
<accession>A0AAN6US94</accession>
<dbReference type="GO" id="GO:0005737">
    <property type="term" value="C:cytoplasm"/>
    <property type="evidence" value="ECO:0007669"/>
    <property type="project" value="TreeGrafter"/>
</dbReference>
<dbReference type="EMBL" id="MU853403">
    <property type="protein sequence ID" value="KAK4136951.1"/>
    <property type="molecule type" value="Genomic_DNA"/>
</dbReference>
<dbReference type="SUPFAM" id="SSF52075">
    <property type="entry name" value="Outer arm dynein light chain 1"/>
    <property type="match status" value="1"/>
</dbReference>
<comment type="caution">
    <text evidence="4">The sequence shown here is derived from an EMBL/GenBank/DDBJ whole genome shotgun (WGS) entry which is preliminary data.</text>
</comment>
<evidence type="ECO:0000256" key="1">
    <source>
        <dbReference type="ARBA" id="ARBA00022614"/>
    </source>
</evidence>
<dbReference type="PROSITE" id="PS51450">
    <property type="entry name" value="LRR"/>
    <property type="match status" value="1"/>
</dbReference>
<dbReference type="InterPro" id="IPR003591">
    <property type="entry name" value="Leu-rich_rpt_typical-subtyp"/>
</dbReference>
<dbReference type="InterPro" id="IPR001611">
    <property type="entry name" value="Leu-rich_rpt"/>
</dbReference>
<name>A0AAN6US94_9PEZI</name>
<proteinExistence type="predicted"/>
<feature type="region of interest" description="Disordered" evidence="3">
    <location>
        <begin position="1"/>
        <end position="109"/>
    </location>
</feature>
<dbReference type="AlphaFoldDB" id="A0AAN6US94"/>
<evidence type="ECO:0008006" key="6">
    <source>
        <dbReference type="Google" id="ProtNLM"/>
    </source>
</evidence>
<evidence type="ECO:0000313" key="4">
    <source>
        <dbReference type="EMBL" id="KAK4136951.1"/>
    </source>
</evidence>
<evidence type="ECO:0000313" key="5">
    <source>
        <dbReference type="Proteomes" id="UP001304895"/>
    </source>
</evidence>
<dbReference type="SMART" id="SM00369">
    <property type="entry name" value="LRR_TYP"/>
    <property type="match status" value="2"/>
</dbReference>
<evidence type="ECO:0000256" key="2">
    <source>
        <dbReference type="ARBA" id="ARBA00022737"/>
    </source>
</evidence>
<dbReference type="PANTHER" id="PTHR48051:SF1">
    <property type="entry name" value="RAS SUPPRESSOR PROTEIN 1"/>
    <property type="match status" value="1"/>
</dbReference>
<dbReference type="InterPro" id="IPR050216">
    <property type="entry name" value="LRR_domain-containing"/>
</dbReference>
<organism evidence="4 5">
    <name type="scientific">Trichocladium antarcticum</name>
    <dbReference type="NCBI Taxonomy" id="1450529"/>
    <lineage>
        <taxon>Eukaryota</taxon>
        <taxon>Fungi</taxon>
        <taxon>Dikarya</taxon>
        <taxon>Ascomycota</taxon>
        <taxon>Pezizomycotina</taxon>
        <taxon>Sordariomycetes</taxon>
        <taxon>Sordariomycetidae</taxon>
        <taxon>Sordariales</taxon>
        <taxon>Chaetomiaceae</taxon>
        <taxon>Trichocladium</taxon>
    </lineage>
</organism>
<keyword evidence="5" id="KW-1185">Reference proteome</keyword>
<reference evidence="4" key="1">
    <citation type="journal article" date="2023" name="Mol. Phylogenet. Evol.">
        <title>Genome-scale phylogeny and comparative genomics of the fungal order Sordariales.</title>
        <authorList>
            <person name="Hensen N."/>
            <person name="Bonometti L."/>
            <person name="Westerberg I."/>
            <person name="Brannstrom I.O."/>
            <person name="Guillou S."/>
            <person name="Cros-Aarteil S."/>
            <person name="Calhoun S."/>
            <person name="Haridas S."/>
            <person name="Kuo A."/>
            <person name="Mondo S."/>
            <person name="Pangilinan J."/>
            <person name="Riley R."/>
            <person name="LaButti K."/>
            <person name="Andreopoulos B."/>
            <person name="Lipzen A."/>
            <person name="Chen C."/>
            <person name="Yan M."/>
            <person name="Daum C."/>
            <person name="Ng V."/>
            <person name="Clum A."/>
            <person name="Steindorff A."/>
            <person name="Ohm R.A."/>
            <person name="Martin F."/>
            <person name="Silar P."/>
            <person name="Natvig D.O."/>
            <person name="Lalanne C."/>
            <person name="Gautier V."/>
            <person name="Ament-Velasquez S.L."/>
            <person name="Kruys A."/>
            <person name="Hutchinson M.I."/>
            <person name="Powell A.J."/>
            <person name="Barry K."/>
            <person name="Miller A.N."/>
            <person name="Grigoriev I.V."/>
            <person name="Debuchy R."/>
            <person name="Gladieux P."/>
            <person name="Hiltunen Thoren M."/>
            <person name="Johannesson H."/>
        </authorList>
    </citation>
    <scope>NUCLEOTIDE SEQUENCE</scope>
    <source>
        <strain evidence="4">CBS 123565</strain>
    </source>
</reference>
<keyword evidence="2" id="KW-0677">Repeat</keyword>
<dbReference type="Proteomes" id="UP001304895">
    <property type="component" value="Unassembled WGS sequence"/>
</dbReference>
<feature type="compositionally biased region" description="Polar residues" evidence="3">
    <location>
        <begin position="69"/>
        <end position="78"/>
    </location>
</feature>
<feature type="compositionally biased region" description="Basic residues" evidence="3">
    <location>
        <begin position="92"/>
        <end position="105"/>
    </location>
</feature>
<dbReference type="Gene3D" id="3.80.10.10">
    <property type="entry name" value="Ribonuclease Inhibitor"/>
    <property type="match status" value="1"/>
</dbReference>
<dbReference type="InterPro" id="IPR032675">
    <property type="entry name" value="LRR_dom_sf"/>
</dbReference>
<protein>
    <recommendedName>
        <fullName evidence="6">Leucine rich repeat domain-containing protein</fullName>
    </recommendedName>
</protein>
<keyword evidence="1" id="KW-0433">Leucine-rich repeat</keyword>
<dbReference type="PANTHER" id="PTHR48051">
    <property type="match status" value="1"/>
</dbReference>